<name>A0A6J8CJ31_MYTCO</name>
<dbReference type="PANTHER" id="PTHR34605">
    <property type="entry name" value="PHAGE_INTEGRASE DOMAIN-CONTAINING PROTEIN"/>
    <property type="match status" value="1"/>
</dbReference>
<dbReference type="InterPro" id="IPR002104">
    <property type="entry name" value="Integrase_catalytic"/>
</dbReference>
<dbReference type="Proteomes" id="UP000507470">
    <property type="component" value="Unassembled WGS sequence"/>
</dbReference>
<dbReference type="OrthoDB" id="415455at2759"/>
<reference evidence="3 4" key="1">
    <citation type="submission" date="2020-06" db="EMBL/GenBank/DDBJ databases">
        <authorList>
            <person name="Li R."/>
            <person name="Bekaert M."/>
        </authorList>
    </citation>
    <scope>NUCLEOTIDE SEQUENCE [LARGE SCALE GENOMIC DNA]</scope>
    <source>
        <strain evidence="4">wild</strain>
    </source>
</reference>
<sequence>MQSPFQTAPLVEHATNIMRGEFVKELVDTPMSAVSVSKVILCPNATGIKQQSDQMTMGLPEKNLKPQLIYNDLQLLPPNLNKFKLSTAIKTDRLKFHLQGYDSEKSLYLLNGFKYGYRLEHNEPRSQFNCSNLKSAKSNPLIVQEKINEEGKAAEVQVCFRKFKHNVRGMPKTISFSHGTAMESAVVAMVEYLKVRPYSVPTEPLFCSVDATPLHRPDLDRILHKCLASCDLDSSRYKGHSFRIGAATDAAERGLSDSQIRSMGRWKSNAFQKYIRSHLN</sequence>
<dbReference type="InterPro" id="IPR013762">
    <property type="entry name" value="Integrase-like_cat_sf"/>
</dbReference>
<protein>
    <recommendedName>
        <fullName evidence="2">Tyr recombinase domain-containing protein</fullName>
    </recommendedName>
</protein>
<proteinExistence type="predicted"/>
<dbReference type="GO" id="GO:0015074">
    <property type="term" value="P:DNA integration"/>
    <property type="evidence" value="ECO:0007669"/>
    <property type="project" value="InterPro"/>
</dbReference>
<dbReference type="AlphaFoldDB" id="A0A6J8CJ31"/>
<dbReference type="SUPFAM" id="SSF56349">
    <property type="entry name" value="DNA breaking-rejoining enzymes"/>
    <property type="match status" value="1"/>
</dbReference>
<dbReference type="GO" id="GO:0003677">
    <property type="term" value="F:DNA binding"/>
    <property type="evidence" value="ECO:0007669"/>
    <property type="project" value="InterPro"/>
</dbReference>
<keyword evidence="4" id="KW-1185">Reference proteome</keyword>
<evidence type="ECO:0000256" key="1">
    <source>
        <dbReference type="ARBA" id="ARBA00023172"/>
    </source>
</evidence>
<feature type="domain" description="Tyr recombinase" evidence="2">
    <location>
        <begin position="178"/>
        <end position="274"/>
    </location>
</feature>
<dbReference type="Gene3D" id="1.10.443.10">
    <property type="entry name" value="Intergrase catalytic core"/>
    <property type="match status" value="1"/>
</dbReference>
<keyword evidence="1" id="KW-0233">DNA recombination</keyword>
<dbReference type="EMBL" id="CACVKT020005617">
    <property type="protein sequence ID" value="CAC5396458.1"/>
    <property type="molecule type" value="Genomic_DNA"/>
</dbReference>
<dbReference type="InterPro" id="IPR052925">
    <property type="entry name" value="Phage_Integrase-like_Recomb"/>
</dbReference>
<evidence type="ECO:0000259" key="2">
    <source>
        <dbReference type="Pfam" id="PF00589"/>
    </source>
</evidence>
<dbReference type="InterPro" id="IPR011010">
    <property type="entry name" value="DNA_brk_join_enz"/>
</dbReference>
<evidence type="ECO:0000313" key="3">
    <source>
        <dbReference type="EMBL" id="CAC5396458.1"/>
    </source>
</evidence>
<organism evidence="3 4">
    <name type="scientific">Mytilus coruscus</name>
    <name type="common">Sea mussel</name>
    <dbReference type="NCBI Taxonomy" id="42192"/>
    <lineage>
        <taxon>Eukaryota</taxon>
        <taxon>Metazoa</taxon>
        <taxon>Spiralia</taxon>
        <taxon>Lophotrochozoa</taxon>
        <taxon>Mollusca</taxon>
        <taxon>Bivalvia</taxon>
        <taxon>Autobranchia</taxon>
        <taxon>Pteriomorphia</taxon>
        <taxon>Mytilida</taxon>
        <taxon>Mytiloidea</taxon>
        <taxon>Mytilidae</taxon>
        <taxon>Mytilinae</taxon>
        <taxon>Mytilus</taxon>
    </lineage>
</organism>
<evidence type="ECO:0000313" key="4">
    <source>
        <dbReference type="Proteomes" id="UP000507470"/>
    </source>
</evidence>
<dbReference type="PANTHER" id="PTHR34605:SF3">
    <property type="entry name" value="P CELL-TYPE AGGLUTINATION PROTEIN MAP4-LIKE-RELATED"/>
    <property type="match status" value="1"/>
</dbReference>
<dbReference type="GO" id="GO:0006310">
    <property type="term" value="P:DNA recombination"/>
    <property type="evidence" value="ECO:0007669"/>
    <property type="project" value="UniProtKB-KW"/>
</dbReference>
<gene>
    <name evidence="3" type="ORF">MCOR_31014</name>
</gene>
<dbReference type="Pfam" id="PF00589">
    <property type="entry name" value="Phage_integrase"/>
    <property type="match status" value="1"/>
</dbReference>
<accession>A0A6J8CJ31</accession>